<sequence length="152" mass="17062">MYNAAYILHIAGLALWIGSFVAFGYLLRSLVKSSYGLENITPVLARIRRWVNIGMVPSAIVVMATGVFMIIQLNRETLPFYLLFMEQAGSMVILITVIMVSIYSRKLRKKLQGLPMKKEQSLETLSLHYTNYLFGSASLAMLIVIVVGLRIS</sequence>
<keyword evidence="1" id="KW-0472">Membrane</keyword>
<evidence type="ECO:0000313" key="2">
    <source>
        <dbReference type="EMBL" id="QKS73133.1"/>
    </source>
</evidence>
<evidence type="ECO:0008006" key="4">
    <source>
        <dbReference type="Google" id="ProtNLM"/>
    </source>
</evidence>
<dbReference type="KEGG" id="psua:FLK61_23560"/>
<name>A0A859FK12_9BACI</name>
<dbReference type="Proteomes" id="UP000318138">
    <property type="component" value="Chromosome"/>
</dbReference>
<dbReference type="EMBL" id="CP041372">
    <property type="protein sequence ID" value="QKS73133.1"/>
    <property type="molecule type" value="Genomic_DNA"/>
</dbReference>
<organism evidence="2 3">
    <name type="scientific">Paenalkalicoccus suaedae</name>
    <dbReference type="NCBI Taxonomy" id="2592382"/>
    <lineage>
        <taxon>Bacteria</taxon>
        <taxon>Bacillati</taxon>
        <taxon>Bacillota</taxon>
        <taxon>Bacilli</taxon>
        <taxon>Bacillales</taxon>
        <taxon>Bacillaceae</taxon>
        <taxon>Paenalkalicoccus</taxon>
    </lineage>
</organism>
<feature type="transmembrane region" description="Helical" evidence="1">
    <location>
        <begin position="125"/>
        <end position="149"/>
    </location>
</feature>
<protein>
    <recommendedName>
        <fullName evidence="4">Copper resistance protein D domain-containing protein</fullName>
    </recommendedName>
</protein>
<keyword evidence="3" id="KW-1185">Reference proteome</keyword>
<gene>
    <name evidence="2" type="ORF">FLK61_23560</name>
</gene>
<keyword evidence="1" id="KW-0812">Transmembrane</keyword>
<feature type="transmembrane region" description="Helical" evidence="1">
    <location>
        <begin position="6"/>
        <end position="27"/>
    </location>
</feature>
<dbReference type="AlphaFoldDB" id="A0A859FK12"/>
<proteinExistence type="predicted"/>
<evidence type="ECO:0000256" key="1">
    <source>
        <dbReference type="SAM" id="Phobius"/>
    </source>
</evidence>
<accession>A0A859FK12</accession>
<feature type="transmembrane region" description="Helical" evidence="1">
    <location>
        <begin position="79"/>
        <end position="104"/>
    </location>
</feature>
<reference evidence="3" key="1">
    <citation type="submission" date="2019-07" db="EMBL/GenBank/DDBJ databases">
        <title>Bacillus alkalisoli sp. nov. isolated from saline soil.</title>
        <authorList>
            <person name="Sun J.-Q."/>
            <person name="Xu L."/>
        </authorList>
    </citation>
    <scope>NUCLEOTIDE SEQUENCE [LARGE SCALE GENOMIC DNA]</scope>
    <source>
        <strain evidence="3">M4U3P1</strain>
    </source>
</reference>
<dbReference type="RefSeq" id="WP_176007816.1">
    <property type="nucleotide sequence ID" value="NZ_CP041372.2"/>
</dbReference>
<feature type="transmembrane region" description="Helical" evidence="1">
    <location>
        <begin position="50"/>
        <end position="73"/>
    </location>
</feature>
<evidence type="ECO:0000313" key="3">
    <source>
        <dbReference type="Proteomes" id="UP000318138"/>
    </source>
</evidence>
<keyword evidence="1" id="KW-1133">Transmembrane helix</keyword>